<dbReference type="EMBL" id="CAMKVN010008639">
    <property type="protein sequence ID" value="CAI2192703.1"/>
    <property type="molecule type" value="Genomic_DNA"/>
</dbReference>
<feature type="non-terminal residue" evidence="4">
    <location>
        <position position="584"/>
    </location>
</feature>
<evidence type="ECO:0000313" key="4">
    <source>
        <dbReference type="EMBL" id="CAI2192703.1"/>
    </source>
</evidence>
<feature type="coiled-coil region" evidence="3">
    <location>
        <begin position="365"/>
        <end position="417"/>
    </location>
</feature>
<protein>
    <submittedName>
        <fullName evidence="4">13636_t:CDS:1</fullName>
    </submittedName>
</protein>
<keyword evidence="3" id="KW-0175">Coiled coil</keyword>
<dbReference type="AlphaFoldDB" id="A0A9W4X0C9"/>
<dbReference type="PANTHER" id="PTHR47566">
    <property type="match status" value="1"/>
</dbReference>
<dbReference type="Pfam" id="PF12799">
    <property type="entry name" value="LRR_4"/>
    <property type="match status" value="1"/>
</dbReference>
<accession>A0A9W4X0C9</accession>
<dbReference type="Proteomes" id="UP001153678">
    <property type="component" value="Unassembled WGS sequence"/>
</dbReference>
<keyword evidence="1" id="KW-0433">Leucine-rich repeat</keyword>
<dbReference type="InterPro" id="IPR052574">
    <property type="entry name" value="CDIRP"/>
</dbReference>
<comment type="caution">
    <text evidence="4">The sequence shown here is derived from an EMBL/GenBank/DDBJ whole genome shotgun (WGS) entry which is preliminary data.</text>
</comment>
<dbReference type="SUPFAM" id="SSF53335">
    <property type="entry name" value="S-adenosyl-L-methionine-dependent methyltransferases"/>
    <property type="match status" value="1"/>
</dbReference>
<dbReference type="InterPro" id="IPR032675">
    <property type="entry name" value="LRR_dom_sf"/>
</dbReference>
<dbReference type="InterPro" id="IPR029063">
    <property type="entry name" value="SAM-dependent_MTases_sf"/>
</dbReference>
<dbReference type="GO" id="GO:0035591">
    <property type="term" value="F:signaling adaptor activity"/>
    <property type="evidence" value="ECO:0007669"/>
    <property type="project" value="TreeGrafter"/>
</dbReference>
<dbReference type="SUPFAM" id="SSF52058">
    <property type="entry name" value="L domain-like"/>
    <property type="match status" value="1"/>
</dbReference>
<evidence type="ECO:0000256" key="3">
    <source>
        <dbReference type="SAM" id="Coils"/>
    </source>
</evidence>
<dbReference type="OrthoDB" id="2107166at2759"/>
<keyword evidence="5" id="KW-1185">Reference proteome</keyword>
<keyword evidence="2" id="KW-0677">Repeat</keyword>
<dbReference type="Gene3D" id="3.40.50.150">
    <property type="entry name" value="Vaccinia Virus protein VP39"/>
    <property type="match status" value="2"/>
</dbReference>
<dbReference type="InterPro" id="IPR025875">
    <property type="entry name" value="Leu-rich_rpt_4"/>
</dbReference>
<dbReference type="PANTHER" id="PTHR47566:SF1">
    <property type="entry name" value="PROTEIN NUD1"/>
    <property type="match status" value="1"/>
</dbReference>
<proteinExistence type="predicted"/>
<sequence length="584" mass="66405">NRKKNINNLNIKEQARDLQGSLKIEDFTNLKNFNCSKNQLTQVELINCPNLEKIDCSDNRLTGLKLEKLTNLIELDCGNNQLTNLVIKDCPNLKIIHCSKNKLDKLDLKVFPNLKELYCSENQLTELQLGELNKLASLECQNNQLSELETSGCPNLEKIYCNDNKLVKLNLGELENLLELNCSKNQLTSLDISGCPSLEKFDCSNNLLTALDLDNNVELKELSINNNKFQDQVLIFLAHLTKLENLDLNTNGFVGSLRPLNHMNNLKKLNISFTSIESEWEYLSDTLSEFYCSSEAGKGQRKDYFTYSAGTSSTGGSTTYAFDKSNNNLSSLVCQNNRYTNKNYGDYPNYEYNHQRPTNENPHQLKVAKLTKSSENKEVKELRNELAMEREEADKEIEQLQNKIAKLEQKPKQQLETQGITNKKILRVIRHLPRELFVSDQYCQIAYENSPLPIGCGQTISQPFIVVYMTEKLELKKTDKVLEIGTGSGFQTGVLAQLTHQVYTIETYAKLSRQAQLTPFNKIIVTAVAQEIPSLLVGQLKMGGKMILPLELSDGEQYLILLSKLMENKIKQERLIPVRFVPLL</sequence>
<evidence type="ECO:0000256" key="2">
    <source>
        <dbReference type="ARBA" id="ARBA00022737"/>
    </source>
</evidence>
<evidence type="ECO:0000313" key="5">
    <source>
        <dbReference type="Proteomes" id="UP001153678"/>
    </source>
</evidence>
<gene>
    <name evidence="4" type="ORF">FWILDA_LOCUS15710</name>
</gene>
<dbReference type="Pfam" id="PF01135">
    <property type="entry name" value="PCMT"/>
    <property type="match status" value="1"/>
</dbReference>
<dbReference type="Gene3D" id="3.80.10.10">
    <property type="entry name" value="Ribonuclease Inhibitor"/>
    <property type="match status" value="2"/>
</dbReference>
<evidence type="ECO:0000256" key="1">
    <source>
        <dbReference type="ARBA" id="ARBA00022614"/>
    </source>
</evidence>
<organism evidence="4 5">
    <name type="scientific">Funneliformis geosporum</name>
    <dbReference type="NCBI Taxonomy" id="1117311"/>
    <lineage>
        <taxon>Eukaryota</taxon>
        <taxon>Fungi</taxon>
        <taxon>Fungi incertae sedis</taxon>
        <taxon>Mucoromycota</taxon>
        <taxon>Glomeromycotina</taxon>
        <taxon>Glomeromycetes</taxon>
        <taxon>Glomerales</taxon>
        <taxon>Glomeraceae</taxon>
        <taxon>Funneliformis</taxon>
    </lineage>
</organism>
<name>A0A9W4X0C9_9GLOM</name>
<reference evidence="4" key="1">
    <citation type="submission" date="2022-08" db="EMBL/GenBank/DDBJ databases">
        <authorList>
            <person name="Kallberg Y."/>
            <person name="Tangrot J."/>
            <person name="Rosling A."/>
        </authorList>
    </citation>
    <scope>NUCLEOTIDE SEQUENCE</scope>
    <source>
        <strain evidence="4">Wild A</strain>
    </source>
</reference>